<dbReference type="AlphaFoldDB" id="A0A5C7AY46"/>
<feature type="compositionally biased region" description="Pro residues" evidence="1">
    <location>
        <begin position="38"/>
        <end position="48"/>
    </location>
</feature>
<accession>A0A5C7AY46</accession>
<sequence length="119" mass="13520">METLFIAGGWKRILFSFFLFFCLDAKEPKDQDTAKLPPHMPDAGPLPPSADRATSSHRAHKTSDCGKWNKRMFLCSIITFSHDTGSRLNPDNHQEKNIINITNDYEVVKPLVAMGFNPW</sequence>
<name>A0A5C7AY46_9BACT</name>
<proteinExistence type="predicted"/>
<evidence type="ECO:0000256" key="1">
    <source>
        <dbReference type="SAM" id="MobiDB-lite"/>
    </source>
</evidence>
<comment type="caution">
    <text evidence="2">The sequence shown here is derived from an EMBL/GenBank/DDBJ whole genome shotgun (WGS) entry which is preliminary data.</text>
</comment>
<dbReference type="RefSeq" id="WP_146916076.1">
    <property type="nucleotide sequence ID" value="NZ_VORW01000002.1"/>
</dbReference>
<dbReference type="Proteomes" id="UP000321935">
    <property type="component" value="Unassembled WGS sequence"/>
</dbReference>
<protein>
    <submittedName>
        <fullName evidence="2">Uncharacterized protein</fullName>
    </submittedName>
</protein>
<gene>
    <name evidence="2" type="ORF">ESV85_07095</name>
</gene>
<reference evidence="2 3" key="1">
    <citation type="submission" date="2019-08" db="EMBL/GenBank/DDBJ databases">
        <title>Genomes sequence of Algoriphagus aquimarinus ACAM450.</title>
        <authorList>
            <person name="Bowman J.P."/>
        </authorList>
    </citation>
    <scope>NUCLEOTIDE SEQUENCE [LARGE SCALE GENOMIC DNA]</scope>
    <source>
        <strain evidence="2 3">ACAM 450</strain>
    </source>
</reference>
<feature type="region of interest" description="Disordered" evidence="1">
    <location>
        <begin position="30"/>
        <end position="63"/>
    </location>
</feature>
<organism evidence="2 3">
    <name type="scientific">Algoriphagus aquimarinus</name>
    <dbReference type="NCBI Taxonomy" id="237018"/>
    <lineage>
        <taxon>Bacteria</taxon>
        <taxon>Pseudomonadati</taxon>
        <taxon>Bacteroidota</taxon>
        <taxon>Cytophagia</taxon>
        <taxon>Cytophagales</taxon>
        <taxon>Cyclobacteriaceae</taxon>
        <taxon>Algoriphagus</taxon>
    </lineage>
</organism>
<dbReference type="EMBL" id="VORW01000002">
    <property type="protein sequence ID" value="TXE13726.1"/>
    <property type="molecule type" value="Genomic_DNA"/>
</dbReference>
<evidence type="ECO:0000313" key="3">
    <source>
        <dbReference type="Proteomes" id="UP000321935"/>
    </source>
</evidence>
<evidence type="ECO:0000313" key="2">
    <source>
        <dbReference type="EMBL" id="TXE13726.1"/>
    </source>
</evidence>